<organism evidence="3">
    <name type="scientific">Symploca sp. SIO1C4</name>
    <dbReference type="NCBI Taxonomy" id="2607765"/>
    <lineage>
        <taxon>Bacteria</taxon>
        <taxon>Bacillati</taxon>
        <taxon>Cyanobacteriota</taxon>
        <taxon>Cyanophyceae</taxon>
        <taxon>Coleofasciculales</taxon>
        <taxon>Coleofasciculaceae</taxon>
        <taxon>Symploca</taxon>
    </lineage>
</organism>
<keyword evidence="3" id="KW-0645">Protease</keyword>
<comment type="similarity">
    <text evidence="1">Belongs to the peptidase S13 family.</text>
</comment>
<dbReference type="PANTHER" id="PTHR30023:SF0">
    <property type="entry name" value="PENICILLIN-SENSITIVE CARBOXYPEPTIDASE A"/>
    <property type="match status" value="1"/>
</dbReference>
<gene>
    <name evidence="3" type="ORF">F6J89_19800</name>
</gene>
<evidence type="ECO:0000313" key="3">
    <source>
        <dbReference type="EMBL" id="NER29796.1"/>
    </source>
</evidence>
<keyword evidence="3" id="KW-0121">Carboxypeptidase</keyword>
<dbReference type="EMBL" id="JAAHFQ010000431">
    <property type="protein sequence ID" value="NER29796.1"/>
    <property type="molecule type" value="Genomic_DNA"/>
</dbReference>
<proteinExistence type="inferred from homology"/>
<dbReference type="InterPro" id="IPR012338">
    <property type="entry name" value="Beta-lactam/transpept-like"/>
</dbReference>
<protein>
    <submittedName>
        <fullName evidence="3">D-alanyl-D-alanine carboxypeptidase</fullName>
    </submittedName>
</protein>
<dbReference type="Gene3D" id="3.40.710.10">
    <property type="entry name" value="DD-peptidase/beta-lactamase superfamily"/>
    <property type="match status" value="1"/>
</dbReference>
<dbReference type="AlphaFoldDB" id="A0A6B3N851"/>
<dbReference type="PANTHER" id="PTHR30023">
    <property type="entry name" value="D-ALANYL-D-ALANINE CARBOXYPEPTIDASE"/>
    <property type="match status" value="1"/>
</dbReference>
<name>A0A6B3N851_9CYAN</name>
<comment type="caution">
    <text evidence="3">The sequence shown here is derived from an EMBL/GenBank/DDBJ whole genome shotgun (WGS) entry which is preliminary data.</text>
</comment>
<keyword evidence="2" id="KW-0378">Hydrolase</keyword>
<dbReference type="GO" id="GO:0004185">
    <property type="term" value="F:serine-type carboxypeptidase activity"/>
    <property type="evidence" value="ECO:0007669"/>
    <property type="project" value="InterPro"/>
</dbReference>
<dbReference type="InterPro" id="IPR000667">
    <property type="entry name" value="Peptidase_S13"/>
</dbReference>
<evidence type="ECO:0000256" key="2">
    <source>
        <dbReference type="ARBA" id="ARBA00022801"/>
    </source>
</evidence>
<dbReference type="SUPFAM" id="SSF56601">
    <property type="entry name" value="beta-lactamase/transpeptidase-like"/>
    <property type="match status" value="1"/>
</dbReference>
<accession>A0A6B3N851</accession>
<dbReference type="Pfam" id="PF02113">
    <property type="entry name" value="Peptidase_S13"/>
    <property type="match status" value="2"/>
</dbReference>
<sequence>MLQRLSSKLVLPILIASGLIAILRSVWAMMPVKLDRVELMAWQDLPLFVLPPEPDSAAQEIVEQYLEKLSSKGALPQNQGVWIQSGMRRLATHQGKVPLPAASFTKIATTIAALEQWEPSHRFETLVSATGSVKDGILQGDLVITGSGDPFLIWQEAIALGNSLNQLGIRRVSGNLVISGDFYLNYERNPAIAGQLLRQGINAQLWSQVIVAHHRSMPPETPQPQVIIDGSVKVANSPIAKKILLLRHWSLSMTQILREMNIYSNNELAQMLAQAVGGAQIISKLAAQQAGVSPTEIQLINGSGLGVDNRISPRAASAMLMALERFLEPHQLSIMDLFPVAGRDHDGTMLARQIPAGTTVKTGTLREVSALTGVMLTRDRGLVWFAIINGGWDIRNFRLQQDKLLEKLLQKWGTIPDSNNSNNYKPVLLGDPLRNEQIFIP</sequence>
<dbReference type="GO" id="GO:0006508">
    <property type="term" value="P:proteolysis"/>
    <property type="evidence" value="ECO:0007669"/>
    <property type="project" value="InterPro"/>
</dbReference>
<evidence type="ECO:0000256" key="1">
    <source>
        <dbReference type="ARBA" id="ARBA00006096"/>
    </source>
</evidence>
<reference evidence="3" key="1">
    <citation type="submission" date="2019-11" db="EMBL/GenBank/DDBJ databases">
        <title>Genomic insights into an expanded diversity of filamentous marine cyanobacteria reveals the extraordinary biosynthetic potential of Moorea and Okeania.</title>
        <authorList>
            <person name="Ferreira Leao T."/>
            <person name="Wang M."/>
            <person name="Moss N."/>
            <person name="Da Silva R."/>
            <person name="Sanders J."/>
            <person name="Nurk S."/>
            <person name="Gurevich A."/>
            <person name="Humphrey G."/>
            <person name="Reher R."/>
            <person name="Zhu Q."/>
            <person name="Belda-Ferre P."/>
            <person name="Glukhov E."/>
            <person name="Rex R."/>
            <person name="Dorrestein P.C."/>
            <person name="Knight R."/>
            <person name="Pevzner P."/>
            <person name="Gerwick W.H."/>
            <person name="Gerwick L."/>
        </authorList>
    </citation>
    <scope>NUCLEOTIDE SEQUENCE</scope>
    <source>
        <strain evidence="3">SIO1C4</strain>
    </source>
</reference>
<dbReference type="Gene3D" id="3.50.80.20">
    <property type="entry name" value="D-Ala-D-Ala carboxypeptidase C, peptidase S13"/>
    <property type="match status" value="1"/>
</dbReference>
<dbReference type="PRINTS" id="PR00922">
    <property type="entry name" value="DADACBPTASE3"/>
</dbReference>
<dbReference type="GO" id="GO:0000270">
    <property type="term" value="P:peptidoglycan metabolic process"/>
    <property type="evidence" value="ECO:0007669"/>
    <property type="project" value="TreeGrafter"/>
</dbReference>